<dbReference type="InterPro" id="IPR014718">
    <property type="entry name" value="GH-type_carb-bd"/>
</dbReference>
<comment type="caution">
    <text evidence="1">The sequence shown here is derived from an EMBL/GenBank/DDBJ whole genome shotgun (WGS) entry which is preliminary data.</text>
</comment>
<dbReference type="InterPro" id="IPR008183">
    <property type="entry name" value="Aldose_1/G6P_1-epimerase"/>
</dbReference>
<dbReference type="InterPro" id="IPR011013">
    <property type="entry name" value="Gal_mutarotase_sf_dom"/>
</dbReference>
<dbReference type="Pfam" id="PF01263">
    <property type="entry name" value="Aldose_epim"/>
    <property type="match status" value="1"/>
</dbReference>
<protein>
    <submittedName>
        <fullName evidence="1">Aldose 1-epimerase</fullName>
    </submittedName>
</protein>
<dbReference type="Gene3D" id="2.70.98.10">
    <property type="match status" value="1"/>
</dbReference>
<dbReference type="GO" id="GO:0030246">
    <property type="term" value="F:carbohydrate binding"/>
    <property type="evidence" value="ECO:0007669"/>
    <property type="project" value="InterPro"/>
</dbReference>
<evidence type="ECO:0000313" key="1">
    <source>
        <dbReference type="EMBL" id="RZS73808.1"/>
    </source>
</evidence>
<dbReference type="CDD" id="cd09021">
    <property type="entry name" value="Aldose_epim_Ec_YphB"/>
    <property type="match status" value="1"/>
</dbReference>
<dbReference type="SUPFAM" id="SSF74650">
    <property type="entry name" value="Galactose mutarotase-like"/>
    <property type="match status" value="1"/>
</dbReference>
<name>A0A4Q7MXJ7_9BURK</name>
<dbReference type="GO" id="GO:0016853">
    <property type="term" value="F:isomerase activity"/>
    <property type="evidence" value="ECO:0007669"/>
    <property type="project" value="InterPro"/>
</dbReference>
<evidence type="ECO:0000313" key="2">
    <source>
        <dbReference type="Proteomes" id="UP000292039"/>
    </source>
</evidence>
<dbReference type="EMBL" id="SGWZ01000001">
    <property type="protein sequence ID" value="RZS73808.1"/>
    <property type="molecule type" value="Genomic_DNA"/>
</dbReference>
<gene>
    <name evidence="1" type="ORF">EV679_1012</name>
</gene>
<sequence>MLVLDAHGYRLTVAPEYGATMLTADWQHPDGRRVPLLAPLDQPGQGLKAGCFIMAPFANRIAAGRFEFEHVTHQLPINRSEENVAIHGFSRDRSWQVLQADASLAVLADESGTPAGQTGMPWCYRIEQRIQLSSTGIEIQLCLTNRGKHALPFGMGLHPWFPRSAGTTLAFSANGHFPRDADGLPAGSWQPHPELGRGTPTLLSAWQGTDLCFLQWQPSLARINWPEQQTTLSLIGTGALRHLHVYLPRDRDVFCAEPVSHLPDAINRPGLGSLAAMSTLAPGERLAGGLTLSALALDEATGLAAATPCSSSSGHAGQLKAALENQHQRQQI</sequence>
<reference evidence="1 2" key="1">
    <citation type="submission" date="2019-02" db="EMBL/GenBank/DDBJ databases">
        <title>Genomic Encyclopedia of Type Strains, Phase IV (KMG-IV): sequencing the most valuable type-strain genomes for metagenomic binning, comparative biology and taxonomic classification.</title>
        <authorList>
            <person name="Goeker M."/>
        </authorList>
    </citation>
    <scope>NUCLEOTIDE SEQUENCE [LARGE SCALE GENOMIC DNA]</scope>
    <source>
        <strain evidence="1 2">DSM 16618</strain>
    </source>
</reference>
<proteinExistence type="predicted"/>
<dbReference type="GO" id="GO:0005975">
    <property type="term" value="P:carbohydrate metabolic process"/>
    <property type="evidence" value="ECO:0007669"/>
    <property type="project" value="InterPro"/>
</dbReference>
<dbReference type="RefSeq" id="WP_165389951.1">
    <property type="nucleotide sequence ID" value="NZ_CBCSEB010000002.1"/>
</dbReference>
<dbReference type="AlphaFoldDB" id="A0A4Q7MXJ7"/>
<organism evidence="1 2">
    <name type="scientific">Kerstersia gyiorum</name>
    <dbReference type="NCBI Taxonomy" id="206506"/>
    <lineage>
        <taxon>Bacteria</taxon>
        <taxon>Pseudomonadati</taxon>
        <taxon>Pseudomonadota</taxon>
        <taxon>Betaproteobacteria</taxon>
        <taxon>Burkholderiales</taxon>
        <taxon>Alcaligenaceae</taxon>
        <taxon>Kerstersia</taxon>
    </lineage>
</organism>
<accession>A0A4Q7MXJ7</accession>
<dbReference type="Proteomes" id="UP000292039">
    <property type="component" value="Unassembled WGS sequence"/>
</dbReference>